<evidence type="ECO:0000256" key="10">
    <source>
        <dbReference type="SAM" id="Phobius"/>
    </source>
</evidence>
<dbReference type="Pfam" id="PF07884">
    <property type="entry name" value="VKOR"/>
    <property type="match status" value="1"/>
</dbReference>
<dbReference type="Proteomes" id="UP000585272">
    <property type="component" value="Unassembled WGS sequence"/>
</dbReference>
<dbReference type="GO" id="GO:0016020">
    <property type="term" value="C:membrane"/>
    <property type="evidence" value="ECO:0007669"/>
    <property type="project" value="UniProtKB-SubCell"/>
</dbReference>
<comment type="similarity">
    <text evidence="2">Belongs to the VKOR family.</text>
</comment>
<evidence type="ECO:0000256" key="1">
    <source>
        <dbReference type="ARBA" id="ARBA00004141"/>
    </source>
</evidence>
<gene>
    <name evidence="12" type="ORF">BDZ31_000788</name>
</gene>
<reference evidence="12 13" key="1">
    <citation type="submission" date="2020-08" db="EMBL/GenBank/DDBJ databases">
        <title>Genomic Encyclopedia of Archaeal and Bacterial Type Strains, Phase II (KMG-II): from individual species to whole genera.</title>
        <authorList>
            <person name="Goeker M."/>
        </authorList>
    </citation>
    <scope>NUCLEOTIDE SEQUENCE [LARGE SCALE GENOMIC DNA]</scope>
    <source>
        <strain evidence="12 13">DSM 23288</strain>
    </source>
</reference>
<evidence type="ECO:0000256" key="2">
    <source>
        <dbReference type="ARBA" id="ARBA00006214"/>
    </source>
</evidence>
<evidence type="ECO:0000256" key="5">
    <source>
        <dbReference type="ARBA" id="ARBA00022989"/>
    </source>
</evidence>
<feature type="transmembrane region" description="Helical" evidence="10">
    <location>
        <begin position="50"/>
        <end position="73"/>
    </location>
</feature>
<evidence type="ECO:0000256" key="9">
    <source>
        <dbReference type="ARBA" id="ARBA00023284"/>
    </source>
</evidence>
<feature type="transmembrane region" description="Helical" evidence="10">
    <location>
        <begin position="79"/>
        <end position="100"/>
    </location>
</feature>
<keyword evidence="13" id="KW-1185">Reference proteome</keyword>
<feature type="transmembrane region" description="Helical" evidence="10">
    <location>
        <begin position="112"/>
        <end position="132"/>
    </location>
</feature>
<dbReference type="EMBL" id="JACHNU010000001">
    <property type="protein sequence ID" value="MBB4661215.1"/>
    <property type="molecule type" value="Genomic_DNA"/>
</dbReference>
<feature type="domain" description="Vitamin K epoxide reductase" evidence="11">
    <location>
        <begin position="3"/>
        <end position="131"/>
    </location>
</feature>
<keyword evidence="4" id="KW-0874">Quinone</keyword>
<dbReference type="InterPro" id="IPR044698">
    <property type="entry name" value="VKOR/LTO1"/>
</dbReference>
<proteinExistence type="inferred from homology"/>
<dbReference type="InterPro" id="IPR012932">
    <property type="entry name" value="VKOR"/>
</dbReference>
<evidence type="ECO:0000256" key="4">
    <source>
        <dbReference type="ARBA" id="ARBA00022719"/>
    </source>
</evidence>
<feature type="transmembrane region" description="Helical" evidence="10">
    <location>
        <begin position="6"/>
        <end position="29"/>
    </location>
</feature>
<accession>A0A840IA31</accession>
<keyword evidence="8" id="KW-1015">Disulfide bond</keyword>
<keyword evidence="9" id="KW-0676">Redox-active center</keyword>
<organism evidence="12 13">
    <name type="scientific">Conexibacter arvalis</name>
    <dbReference type="NCBI Taxonomy" id="912552"/>
    <lineage>
        <taxon>Bacteria</taxon>
        <taxon>Bacillati</taxon>
        <taxon>Actinomycetota</taxon>
        <taxon>Thermoleophilia</taxon>
        <taxon>Solirubrobacterales</taxon>
        <taxon>Conexibacteraceae</taxon>
        <taxon>Conexibacter</taxon>
    </lineage>
</organism>
<dbReference type="Gene3D" id="1.20.1440.130">
    <property type="entry name" value="VKOR domain"/>
    <property type="match status" value="1"/>
</dbReference>
<evidence type="ECO:0000256" key="7">
    <source>
        <dbReference type="ARBA" id="ARBA00023136"/>
    </source>
</evidence>
<comment type="caution">
    <text evidence="12">The sequence shown here is derived from an EMBL/GenBank/DDBJ whole genome shotgun (WGS) entry which is preliminary data.</text>
</comment>
<dbReference type="GO" id="GO:0016491">
    <property type="term" value="F:oxidoreductase activity"/>
    <property type="evidence" value="ECO:0007669"/>
    <property type="project" value="UniProtKB-KW"/>
</dbReference>
<dbReference type="GO" id="GO:0048038">
    <property type="term" value="F:quinone binding"/>
    <property type="evidence" value="ECO:0007669"/>
    <property type="project" value="UniProtKB-KW"/>
</dbReference>
<dbReference type="CDD" id="cd12916">
    <property type="entry name" value="VKOR_1"/>
    <property type="match status" value="1"/>
</dbReference>
<keyword evidence="5 10" id="KW-1133">Transmembrane helix</keyword>
<dbReference type="SMART" id="SM00756">
    <property type="entry name" value="VKc"/>
    <property type="match status" value="1"/>
</dbReference>
<evidence type="ECO:0000256" key="8">
    <source>
        <dbReference type="ARBA" id="ARBA00023157"/>
    </source>
</evidence>
<evidence type="ECO:0000259" key="11">
    <source>
        <dbReference type="SMART" id="SM00756"/>
    </source>
</evidence>
<comment type="subcellular location">
    <subcellularLocation>
        <location evidence="1">Membrane</location>
        <topology evidence="1">Multi-pass membrane protein</topology>
    </subcellularLocation>
</comment>
<evidence type="ECO:0000256" key="3">
    <source>
        <dbReference type="ARBA" id="ARBA00022692"/>
    </source>
</evidence>
<dbReference type="InterPro" id="IPR038354">
    <property type="entry name" value="VKOR_sf"/>
</dbReference>
<name>A0A840IA31_9ACTN</name>
<keyword evidence="6" id="KW-0560">Oxidoreductase</keyword>
<protein>
    <submittedName>
        <fullName evidence="12">Putative membrane protein</fullName>
    </submittedName>
</protein>
<dbReference type="AlphaFoldDB" id="A0A840IA31"/>
<sequence>MSDRVVHRVLLVLSLIGIGIAGYLTYIHYRGFDPICAVGHGCERVQNSEWAKLAGVPVPLIGLIGYVGIFGSLLVRGELARLATAAMAYIGFAFSMYLTYREIFTIEAICQWCVASAIVMTLIAIFATVRVLRSDDDASYASNLEREPEHEPA</sequence>
<dbReference type="PANTHER" id="PTHR34573">
    <property type="entry name" value="VKC DOMAIN-CONTAINING PROTEIN"/>
    <property type="match status" value="1"/>
</dbReference>
<dbReference type="RefSeq" id="WP_183339201.1">
    <property type="nucleotide sequence ID" value="NZ_JACHNU010000001.1"/>
</dbReference>
<keyword evidence="3 10" id="KW-0812">Transmembrane</keyword>
<keyword evidence="7 10" id="KW-0472">Membrane</keyword>
<evidence type="ECO:0000313" key="13">
    <source>
        <dbReference type="Proteomes" id="UP000585272"/>
    </source>
</evidence>
<dbReference type="PANTHER" id="PTHR34573:SF1">
    <property type="entry name" value="VITAMIN K EPOXIDE REDUCTASE DOMAIN-CONTAINING PROTEIN"/>
    <property type="match status" value="1"/>
</dbReference>
<evidence type="ECO:0000256" key="6">
    <source>
        <dbReference type="ARBA" id="ARBA00023002"/>
    </source>
</evidence>
<evidence type="ECO:0000313" key="12">
    <source>
        <dbReference type="EMBL" id="MBB4661215.1"/>
    </source>
</evidence>